<organism evidence="2 3">
    <name type="scientific">Claviceps africana</name>
    <dbReference type="NCBI Taxonomy" id="83212"/>
    <lineage>
        <taxon>Eukaryota</taxon>
        <taxon>Fungi</taxon>
        <taxon>Dikarya</taxon>
        <taxon>Ascomycota</taxon>
        <taxon>Pezizomycotina</taxon>
        <taxon>Sordariomycetes</taxon>
        <taxon>Hypocreomycetidae</taxon>
        <taxon>Hypocreales</taxon>
        <taxon>Clavicipitaceae</taxon>
        <taxon>Claviceps</taxon>
    </lineage>
</organism>
<proteinExistence type="predicted"/>
<feature type="transmembrane region" description="Helical" evidence="1">
    <location>
        <begin position="154"/>
        <end position="172"/>
    </location>
</feature>
<evidence type="ECO:0000313" key="3">
    <source>
        <dbReference type="Proteomes" id="UP000811619"/>
    </source>
</evidence>
<evidence type="ECO:0000256" key="1">
    <source>
        <dbReference type="SAM" id="Phobius"/>
    </source>
</evidence>
<reference evidence="2" key="1">
    <citation type="journal article" date="2020" name="bioRxiv">
        <title>Whole genome comparisons of ergot fungi reveals the divergence and evolution of species within the genus Claviceps are the result of varying mechanisms driving genome evolution and host range expansion.</title>
        <authorList>
            <person name="Wyka S.A."/>
            <person name="Mondo S.J."/>
            <person name="Liu M."/>
            <person name="Dettman J."/>
            <person name="Nalam V."/>
            <person name="Broders K.D."/>
        </authorList>
    </citation>
    <scope>NUCLEOTIDE SEQUENCE</scope>
    <source>
        <strain evidence="2">CCC 489</strain>
    </source>
</reference>
<evidence type="ECO:0000313" key="2">
    <source>
        <dbReference type="EMBL" id="KAG5919030.1"/>
    </source>
</evidence>
<comment type="caution">
    <text evidence="2">The sequence shown here is derived from an EMBL/GenBank/DDBJ whole genome shotgun (WGS) entry which is preliminary data.</text>
</comment>
<gene>
    <name evidence="2" type="ORF">E4U42_006624</name>
</gene>
<sequence length="188" mass="20242">QQSLISDLSAQNALQNHHFSRILLALPLATTIPYLLLLFRPPHDAIIACLSLTSLLSTAYLLYTLPPETTGIRPLDAWTTRGDGLAAGEPARALKRQARRMQRGLGCDTSPLEMYLPYLNGALVVLLALMGLMTDRGADGGGGGDFAWIGRGNLPGIVYGIVLLAKVVMAGVDPERELSPLKYDYRGA</sequence>
<dbReference type="Proteomes" id="UP000811619">
    <property type="component" value="Unassembled WGS sequence"/>
</dbReference>
<keyword evidence="1" id="KW-1133">Transmembrane helix</keyword>
<feature type="non-terminal residue" evidence="2">
    <location>
        <position position="1"/>
    </location>
</feature>
<feature type="transmembrane region" description="Helical" evidence="1">
    <location>
        <begin position="45"/>
        <end position="63"/>
    </location>
</feature>
<keyword evidence="1" id="KW-0812">Transmembrane</keyword>
<accession>A0A8K0J239</accession>
<feature type="transmembrane region" description="Helical" evidence="1">
    <location>
        <begin position="21"/>
        <end position="39"/>
    </location>
</feature>
<feature type="transmembrane region" description="Helical" evidence="1">
    <location>
        <begin position="115"/>
        <end position="134"/>
    </location>
</feature>
<keyword evidence="1" id="KW-0472">Membrane</keyword>
<keyword evidence="3" id="KW-1185">Reference proteome</keyword>
<protein>
    <submittedName>
        <fullName evidence="2">Uncharacterized protein</fullName>
    </submittedName>
</protein>
<dbReference type="AlphaFoldDB" id="A0A8K0J239"/>
<name>A0A8K0J239_9HYPO</name>
<dbReference type="OrthoDB" id="3358048at2759"/>
<dbReference type="EMBL" id="SRPY01000698">
    <property type="protein sequence ID" value="KAG5919030.1"/>
    <property type="molecule type" value="Genomic_DNA"/>
</dbReference>